<dbReference type="AlphaFoldDB" id="A0ABD5PFJ7"/>
<dbReference type="InterPro" id="IPR036457">
    <property type="entry name" value="PPM-type-like_dom_sf"/>
</dbReference>
<dbReference type="InterPro" id="IPR001932">
    <property type="entry name" value="PPM-type_phosphatase-like_dom"/>
</dbReference>
<evidence type="ECO:0000259" key="2">
    <source>
        <dbReference type="Pfam" id="PF13672"/>
    </source>
</evidence>
<accession>A0ABD5PFJ7</accession>
<feature type="region of interest" description="Disordered" evidence="1">
    <location>
        <begin position="270"/>
        <end position="293"/>
    </location>
</feature>
<protein>
    <submittedName>
        <fullName evidence="3">Protein phosphatase 2C domain-containing protein</fullName>
    </submittedName>
</protein>
<evidence type="ECO:0000313" key="4">
    <source>
        <dbReference type="Proteomes" id="UP001595921"/>
    </source>
</evidence>
<dbReference type="RefSeq" id="WP_267621707.1">
    <property type="nucleotide sequence ID" value="NZ_JAODIW010000006.1"/>
</dbReference>
<keyword evidence="4" id="KW-1185">Reference proteome</keyword>
<sequence>MMHSVEIDCEHSTAVSDDGWGANEDIVTIQSESAWVLDGATGLGDINCTPCESDGQWYVTQFNEYLKNHIRDTDSSLEGIVNDGIRDTAQRFARFKQARELDDAHLPSATCAICRIENGVLDVFVLGDCSILIGRNNELFGRVYDSRIDPLDADVAHQMQTLVQEEGLSVSEARMECLPLLRANRRKKNKPGGYWALGMEPAASAQGLTRRYTLEERDVIYGMTDGFSALVDTYDQFMSWEAALGFLEQSGLEEGVEKIRQAEKDDPKCLMYPRTKPADDSTAFRAPLMPGVE</sequence>
<dbReference type="SUPFAM" id="SSF81606">
    <property type="entry name" value="PP2C-like"/>
    <property type="match status" value="1"/>
</dbReference>
<dbReference type="EMBL" id="JBHSDS010000008">
    <property type="protein sequence ID" value="MFC4359489.1"/>
    <property type="molecule type" value="Genomic_DNA"/>
</dbReference>
<reference evidence="3 4" key="1">
    <citation type="journal article" date="2019" name="Int. J. Syst. Evol. Microbiol.">
        <title>The Global Catalogue of Microorganisms (GCM) 10K type strain sequencing project: providing services to taxonomists for standard genome sequencing and annotation.</title>
        <authorList>
            <consortium name="The Broad Institute Genomics Platform"/>
            <consortium name="The Broad Institute Genome Sequencing Center for Infectious Disease"/>
            <person name="Wu L."/>
            <person name="Ma J."/>
        </authorList>
    </citation>
    <scope>NUCLEOTIDE SEQUENCE [LARGE SCALE GENOMIC DNA]</scope>
    <source>
        <strain evidence="3 4">CGMCC 1.12553</strain>
    </source>
</reference>
<proteinExistence type="predicted"/>
<dbReference type="Gene3D" id="3.60.40.10">
    <property type="entry name" value="PPM-type phosphatase domain"/>
    <property type="match status" value="1"/>
</dbReference>
<gene>
    <name evidence="3" type="ORF">ACFO0N_16215</name>
</gene>
<dbReference type="Pfam" id="PF13672">
    <property type="entry name" value="PP2C_2"/>
    <property type="match status" value="1"/>
</dbReference>
<organism evidence="3 4">
    <name type="scientific">Halobium salinum</name>
    <dbReference type="NCBI Taxonomy" id="1364940"/>
    <lineage>
        <taxon>Archaea</taxon>
        <taxon>Methanobacteriati</taxon>
        <taxon>Methanobacteriota</taxon>
        <taxon>Stenosarchaea group</taxon>
        <taxon>Halobacteria</taxon>
        <taxon>Halobacteriales</taxon>
        <taxon>Haloferacaceae</taxon>
        <taxon>Halobium</taxon>
    </lineage>
</organism>
<dbReference type="Proteomes" id="UP001595921">
    <property type="component" value="Unassembled WGS sequence"/>
</dbReference>
<evidence type="ECO:0000313" key="3">
    <source>
        <dbReference type="EMBL" id="MFC4359489.1"/>
    </source>
</evidence>
<feature type="domain" description="PPM-type phosphatase" evidence="2">
    <location>
        <begin position="34"/>
        <end position="251"/>
    </location>
</feature>
<evidence type="ECO:0000256" key="1">
    <source>
        <dbReference type="SAM" id="MobiDB-lite"/>
    </source>
</evidence>
<comment type="caution">
    <text evidence="3">The sequence shown here is derived from an EMBL/GenBank/DDBJ whole genome shotgun (WGS) entry which is preliminary data.</text>
</comment>
<name>A0ABD5PFJ7_9EURY</name>